<dbReference type="Pfam" id="PF00072">
    <property type="entry name" value="Response_reg"/>
    <property type="match status" value="1"/>
</dbReference>
<organism evidence="7 8">
    <name type="scientific">Phaeospirillum tilakii</name>
    <dbReference type="NCBI Taxonomy" id="741673"/>
    <lineage>
        <taxon>Bacteria</taxon>
        <taxon>Pseudomonadati</taxon>
        <taxon>Pseudomonadota</taxon>
        <taxon>Alphaproteobacteria</taxon>
        <taxon>Rhodospirillales</taxon>
        <taxon>Rhodospirillaceae</taxon>
        <taxon>Phaeospirillum</taxon>
    </lineage>
</organism>
<dbReference type="Gene3D" id="3.30.70.270">
    <property type="match status" value="1"/>
</dbReference>
<feature type="region of interest" description="Disordered" evidence="4">
    <location>
        <begin position="1"/>
        <end position="36"/>
    </location>
</feature>
<evidence type="ECO:0000259" key="6">
    <source>
        <dbReference type="PROSITE" id="PS50887"/>
    </source>
</evidence>
<protein>
    <recommendedName>
        <fullName evidence="1">diguanylate cyclase</fullName>
        <ecNumber evidence="1">2.7.7.65</ecNumber>
    </recommendedName>
</protein>
<keyword evidence="8" id="KW-1185">Reference proteome</keyword>
<dbReference type="SMART" id="SM00448">
    <property type="entry name" value="REC"/>
    <property type="match status" value="1"/>
</dbReference>
<dbReference type="InterPro" id="IPR029787">
    <property type="entry name" value="Nucleotide_cyclase"/>
</dbReference>
<evidence type="ECO:0000256" key="4">
    <source>
        <dbReference type="SAM" id="MobiDB-lite"/>
    </source>
</evidence>
<dbReference type="CDD" id="cd01949">
    <property type="entry name" value="GGDEF"/>
    <property type="match status" value="1"/>
</dbReference>
<evidence type="ECO:0000313" key="7">
    <source>
        <dbReference type="EMBL" id="MFD2232215.1"/>
    </source>
</evidence>
<comment type="catalytic activity">
    <reaction evidence="2">
        <text>2 GTP = 3',3'-c-di-GMP + 2 diphosphate</text>
        <dbReference type="Rhea" id="RHEA:24898"/>
        <dbReference type="ChEBI" id="CHEBI:33019"/>
        <dbReference type="ChEBI" id="CHEBI:37565"/>
        <dbReference type="ChEBI" id="CHEBI:58805"/>
        <dbReference type="EC" id="2.7.7.65"/>
    </reaction>
</comment>
<proteinExistence type="predicted"/>
<evidence type="ECO:0000256" key="1">
    <source>
        <dbReference type="ARBA" id="ARBA00012528"/>
    </source>
</evidence>
<dbReference type="SMART" id="SM00091">
    <property type="entry name" value="PAS"/>
    <property type="match status" value="1"/>
</dbReference>
<dbReference type="SMART" id="SM00267">
    <property type="entry name" value="GGDEF"/>
    <property type="match status" value="1"/>
</dbReference>
<dbReference type="Gene3D" id="3.40.50.2300">
    <property type="match status" value="1"/>
</dbReference>
<keyword evidence="3" id="KW-0597">Phosphoprotein</keyword>
<name>A0ABW5C4F1_9PROT</name>
<dbReference type="Pfam" id="PF08448">
    <property type="entry name" value="PAS_4"/>
    <property type="match status" value="1"/>
</dbReference>
<feature type="compositionally biased region" description="Pro residues" evidence="4">
    <location>
        <begin position="26"/>
        <end position="36"/>
    </location>
</feature>
<accession>A0ABW5C4F1</accession>
<evidence type="ECO:0000256" key="2">
    <source>
        <dbReference type="ARBA" id="ARBA00034247"/>
    </source>
</evidence>
<dbReference type="SUPFAM" id="SSF55785">
    <property type="entry name" value="PYP-like sensor domain (PAS domain)"/>
    <property type="match status" value="1"/>
</dbReference>
<dbReference type="GO" id="GO:0052621">
    <property type="term" value="F:diguanylate cyclase activity"/>
    <property type="evidence" value="ECO:0007669"/>
    <property type="project" value="UniProtKB-EC"/>
</dbReference>
<dbReference type="InterPro" id="IPR035965">
    <property type="entry name" value="PAS-like_dom_sf"/>
</dbReference>
<dbReference type="Gene3D" id="3.30.450.20">
    <property type="entry name" value="PAS domain"/>
    <property type="match status" value="1"/>
</dbReference>
<dbReference type="PANTHER" id="PTHR45138:SF9">
    <property type="entry name" value="DIGUANYLATE CYCLASE DGCM-RELATED"/>
    <property type="match status" value="1"/>
</dbReference>
<dbReference type="PANTHER" id="PTHR45138">
    <property type="entry name" value="REGULATORY COMPONENTS OF SENSORY TRANSDUCTION SYSTEM"/>
    <property type="match status" value="1"/>
</dbReference>
<keyword evidence="7" id="KW-0548">Nucleotidyltransferase</keyword>
<dbReference type="EC" id="2.7.7.65" evidence="1"/>
<dbReference type="Proteomes" id="UP001597296">
    <property type="component" value="Unassembled WGS sequence"/>
</dbReference>
<dbReference type="NCBIfam" id="TIGR00254">
    <property type="entry name" value="GGDEF"/>
    <property type="match status" value="1"/>
</dbReference>
<dbReference type="PROSITE" id="PS50887">
    <property type="entry name" value="GGDEF"/>
    <property type="match status" value="1"/>
</dbReference>
<dbReference type="Pfam" id="PF00990">
    <property type="entry name" value="GGDEF"/>
    <property type="match status" value="1"/>
</dbReference>
<feature type="domain" description="GGDEF" evidence="6">
    <location>
        <begin position="331"/>
        <end position="466"/>
    </location>
</feature>
<comment type="caution">
    <text evidence="7">The sequence shown here is derived from an EMBL/GenBank/DDBJ whole genome shotgun (WGS) entry which is preliminary data.</text>
</comment>
<evidence type="ECO:0000313" key="8">
    <source>
        <dbReference type="Proteomes" id="UP001597296"/>
    </source>
</evidence>
<dbReference type="InterPro" id="IPR050469">
    <property type="entry name" value="Diguanylate_Cyclase"/>
</dbReference>
<dbReference type="CDD" id="cd00130">
    <property type="entry name" value="PAS"/>
    <property type="match status" value="1"/>
</dbReference>
<sequence length="467" mass="50832">MKPAPPPGETAPRRLFRRRPAAETPPAAPAAAPPPPWRVLVVDDDPDIHAMTRIVLRDFSFQERPFEVISAHSAAEARRVLTHTPDIPVMLLDVVMETPHAGLDLIHHIREELGNHRIAIVLRTGQPGEAPEREVMLAYDINDYRNKTDLTAQRLFTALVAGLRSWISLTRIEALTQVLEQQVGERTRALEAALRFSDAVLDRLPLPVWVEDGAGLLTRCNHAFRDLFGREPESWQGRPATSLLPPTPAGQPVELTLATAIGTIEAILRRQPLAPPDCGSIGTLVDITLSKEMERRLRELATIDDLTGALNRRAFFDAATQEIERAGRYAIPVSVVMIDLDHFKQINDRHGHAIGDAVLRAAAAAIAASLREVDRLGRLGGEEFAVLLPQTPLAGAVEVAERLRRAIAAVAVPLGPGAATVGLTASLGVAEHRLGTLGPDAVLNRADAALYRAKREGRDRVSQDPPS</sequence>
<dbReference type="InterPro" id="IPR043128">
    <property type="entry name" value="Rev_trsase/Diguanyl_cyclase"/>
</dbReference>
<feature type="domain" description="Response regulatory" evidence="5">
    <location>
        <begin position="38"/>
        <end position="162"/>
    </location>
</feature>
<keyword evidence="7" id="KW-0808">Transferase</keyword>
<dbReference type="SUPFAM" id="SSF55073">
    <property type="entry name" value="Nucleotide cyclase"/>
    <property type="match status" value="1"/>
</dbReference>
<evidence type="ECO:0000259" key="5">
    <source>
        <dbReference type="PROSITE" id="PS50110"/>
    </source>
</evidence>
<reference evidence="8" key="1">
    <citation type="journal article" date="2019" name="Int. J. Syst. Evol. Microbiol.">
        <title>The Global Catalogue of Microorganisms (GCM) 10K type strain sequencing project: providing services to taxonomists for standard genome sequencing and annotation.</title>
        <authorList>
            <consortium name="The Broad Institute Genomics Platform"/>
            <consortium name="The Broad Institute Genome Sequencing Center for Infectious Disease"/>
            <person name="Wu L."/>
            <person name="Ma J."/>
        </authorList>
    </citation>
    <scope>NUCLEOTIDE SEQUENCE [LARGE SCALE GENOMIC DNA]</scope>
    <source>
        <strain evidence="8">KCTC 15012</strain>
    </source>
</reference>
<dbReference type="InterPro" id="IPR011006">
    <property type="entry name" value="CheY-like_superfamily"/>
</dbReference>
<evidence type="ECO:0000256" key="3">
    <source>
        <dbReference type="PROSITE-ProRule" id="PRU00169"/>
    </source>
</evidence>
<dbReference type="InterPro" id="IPR000160">
    <property type="entry name" value="GGDEF_dom"/>
</dbReference>
<dbReference type="InterPro" id="IPR013656">
    <property type="entry name" value="PAS_4"/>
</dbReference>
<dbReference type="CDD" id="cd00156">
    <property type="entry name" value="REC"/>
    <property type="match status" value="1"/>
</dbReference>
<dbReference type="EMBL" id="JBHUIY010000001">
    <property type="protein sequence ID" value="MFD2232215.1"/>
    <property type="molecule type" value="Genomic_DNA"/>
</dbReference>
<dbReference type="SUPFAM" id="SSF52172">
    <property type="entry name" value="CheY-like"/>
    <property type="match status" value="1"/>
</dbReference>
<dbReference type="InterPro" id="IPR000014">
    <property type="entry name" value="PAS"/>
</dbReference>
<gene>
    <name evidence="7" type="ORF">ACFSNB_00190</name>
</gene>
<dbReference type="RefSeq" id="WP_377313349.1">
    <property type="nucleotide sequence ID" value="NZ_JBHUIY010000001.1"/>
</dbReference>
<feature type="modified residue" description="4-aspartylphosphate" evidence="3">
    <location>
        <position position="93"/>
    </location>
</feature>
<dbReference type="PROSITE" id="PS50110">
    <property type="entry name" value="RESPONSE_REGULATORY"/>
    <property type="match status" value="1"/>
</dbReference>
<dbReference type="InterPro" id="IPR001789">
    <property type="entry name" value="Sig_transdc_resp-reg_receiver"/>
</dbReference>